<evidence type="ECO:0000313" key="4">
    <source>
        <dbReference type="Proteomes" id="UP001403385"/>
    </source>
</evidence>
<evidence type="ECO:0000259" key="2">
    <source>
        <dbReference type="SMART" id="SM00331"/>
    </source>
</evidence>
<dbReference type="PANTHER" id="PTHR43156:SF2">
    <property type="entry name" value="STAGE II SPORULATION PROTEIN E"/>
    <property type="match status" value="1"/>
</dbReference>
<organism evidence="3 4">
    <name type="scientific">Rapidithrix thailandica</name>
    <dbReference type="NCBI Taxonomy" id="413964"/>
    <lineage>
        <taxon>Bacteria</taxon>
        <taxon>Pseudomonadati</taxon>
        <taxon>Bacteroidota</taxon>
        <taxon>Cytophagia</taxon>
        <taxon>Cytophagales</taxon>
        <taxon>Flammeovirgaceae</taxon>
        <taxon>Rapidithrix</taxon>
    </lineage>
</organism>
<sequence length="403" mass="46335">MSLTPQAKLEMKELELKSLFETIRAINSNASEKDLYKIYKFILRAKPNITKLALFVYDESWECKAYFGTKKNYKDLTLDGKLLELTEISPVPFEATTFDEFNTVIPVKHKDQVLAYVLLGGASNQRDAYELEIEFVDALSNIIIVAIENKKLARKELRQRDYNKQLEIARNVQTLLFPKKLPYDHNLKVAASYLPHHTIGGDYYDFLDAGEGRYLMCIADVSGKGIPAAILMSNFQAALRILTRNGTPLDAIVNELNYLIFQNAQGENFITAFFALFDFNKRSLTFVNAGHNPPFLFINEHQQRLETGTTILGTFRELPFLEIGHIEDLKRFFVFCFTDGFTETYNEKGEEFGDEYLNKFLEEYKGEDQVELHERLISLLDTFKGDNAYADDITLLSCRVNFE</sequence>
<dbReference type="Proteomes" id="UP001403385">
    <property type="component" value="Unassembled WGS sequence"/>
</dbReference>
<dbReference type="InterPro" id="IPR001932">
    <property type="entry name" value="PPM-type_phosphatase-like_dom"/>
</dbReference>
<gene>
    <name evidence="3" type="ORF">AAG747_03030</name>
</gene>
<dbReference type="InterPro" id="IPR036457">
    <property type="entry name" value="PPM-type-like_dom_sf"/>
</dbReference>
<accession>A0AAW9RPP0</accession>
<dbReference type="Pfam" id="PF07228">
    <property type="entry name" value="SpoIIE"/>
    <property type="match status" value="1"/>
</dbReference>
<evidence type="ECO:0000256" key="1">
    <source>
        <dbReference type="ARBA" id="ARBA00022801"/>
    </source>
</evidence>
<proteinExistence type="predicted"/>
<dbReference type="GO" id="GO:0016791">
    <property type="term" value="F:phosphatase activity"/>
    <property type="evidence" value="ECO:0007669"/>
    <property type="project" value="TreeGrafter"/>
</dbReference>
<dbReference type="SMART" id="SM00331">
    <property type="entry name" value="PP2C_SIG"/>
    <property type="match status" value="1"/>
</dbReference>
<reference evidence="3 4" key="1">
    <citation type="submission" date="2024-04" db="EMBL/GenBank/DDBJ databases">
        <title>Novel genus in family Flammeovirgaceae.</title>
        <authorList>
            <person name="Nguyen T.H."/>
            <person name="Vuong T.Q."/>
            <person name="Le H."/>
            <person name="Kim S.-G."/>
        </authorList>
    </citation>
    <scope>NUCLEOTIDE SEQUENCE [LARGE SCALE GENOMIC DNA]</scope>
    <source>
        <strain evidence="3 4">JCM 23209</strain>
    </source>
</reference>
<keyword evidence="1" id="KW-0378">Hydrolase</keyword>
<dbReference type="Gene3D" id="3.60.40.10">
    <property type="entry name" value="PPM-type phosphatase domain"/>
    <property type="match status" value="1"/>
</dbReference>
<dbReference type="AlphaFoldDB" id="A0AAW9RPP0"/>
<dbReference type="EMBL" id="JBDKWZ010000001">
    <property type="protein sequence ID" value="MEN7546867.1"/>
    <property type="molecule type" value="Genomic_DNA"/>
</dbReference>
<keyword evidence="4" id="KW-1185">Reference proteome</keyword>
<evidence type="ECO:0000313" key="3">
    <source>
        <dbReference type="EMBL" id="MEN7546867.1"/>
    </source>
</evidence>
<dbReference type="PANTHER" id="PTHR43156">
    <property type="entry name" value="STAGE II SPORULATION PROTEIN E-RELATED"/>
    <property type="match status" value="1"/>
</dbReference>
<comment type="caution">
    <text evidence="3">The sequence shown here is derived from an EMBL/GenBank/DDBJ whole genome shotgun (WGS) entry which is preliminary data.</text>
</comment>
<name>A0AAW9RPP0_9BACT</name>
<feature type="domain" description="PPM-type phosphatase" evidence="2">
    <location>
        <begin position="184"/>
        <end position="400"/>
    </location>
</feature>
<dbReference type="InterPro" id="IPR052016">
    <property type="entry name" value="Bact_Sigma-Reg"/>
</dbReference>
<protein>
    <submittedName>
        <fullName evidence="3">PP2C family protein-serine/threonine phosphatase</fullName>
    </submittedName>
</protein>